<reference evidence="3" key="1">
    <citation type="submission" date="2021-07" db="EMBL/GenBank/DDBJ databases">
        <authorList>
            <person name="Durling M."/>
        </authorList>
    </citation>
    <scope>NUCLEOTIDE SEQUENCE</scope>
</reference>
<dbReference type="Gene3D" id="3.10.129.120">
    <property type="match status" value="1"/>
</dbReference>
<protein>
    <recommendedName>
        <fullName evidence="2">PKS/mFAS DH domain-containing protein</fullName>
    </recommendedName>
</protein>
<feature type="domain" description="PKS/mFAS DH" evidence="2">
    <location>
        <begin position="1"/>
        <end position="137"/>
    </location>
</feature>
<dbReference type="EMBL" id="CAJVRM010000085">
    <property type="protein sequence ID" value="CAG8973975.1"/>
    <property type="molecule type" value="Genomic_DNA"/>
</dbReference>
<dbReference type="OrthoDB" id="329835at2759"/>
<dbReference type="SUPFAM" id="SSF53335">
    <property type="entry name" value="S-adenosyl-L-methionine-dependent methyltransferases"/>
    <property type="match status" value="1"/>
</dbReference>
<name>A0A9N9LIV7_9HELO</name>
<organism evidence="3 4">
    <name type="scientific">Hymenoscyphus albidus</name>
    <dbReference type="NCBI Taxonomy" id="595503"/>
    <lineage>
        <taxon>Eukaryota</taxon>
        <taxon>Fungi</taxon>
        <taxon>Dikarya</taxon>
        <taxon>Ascomycota</taxon>
        <taxon>Pezizomycotina</taxon>
        <taxon>Leotiomycetes</taxon>
        <taxon>Helotiales</taxon>
        <taxon>Helotiaceae</taxon>
        <taxon>Hymenoscyphus</taxon>
    </lineage>
</organism>
<dbReference type="AlphaFoldDB" id="A0A9N9LIV7"/>
<evidence type="ECO:0000313" key="3">
    <source>
        <dbReference type="EMBL" id="CAG8973975.1"/>
    </source>
</evidence>
<comment type="caution">
    <text evidence="1">Lacks conserved residue(s) required for the propagation of feature annotation.</text>
</comment>
<evidence type="ECO:0000256" key="1">
    <source>
        <dbReference type="PROSITE-ProRule" id="PRU01363"/>
    </source>
</evidence>
<gene>
    <name evidence="3" type="ORF">HYALB_00010096</name>
</gene>
<dbReference type="InterPro" id="IPR049900">
    <property type="entry name" value="PKS_mFAS_DH"/>
</dbReference>
<dbReference type="Pfam" id="PF14765">
    <property type="entry name" value="PS-DH"/>
    <property type="match status" value="1"/>
</dbReference>
<dbReference type="PROSITE" id="PS52019">
    <property type="entry name" value="PKS_MFAS_DH"/>
    <property type="match status" value="1"/>
</dbReference>
<comment type="caution">
    <text evidence="3">The sequence shown here is derived from an EMBL/GenBank/DDBJ whole genome shotgun (WGS) entry which is preliminary data.</text>
</comment>
<proteinExistence type="predicted"/>
<dbReference type="Gene3D" id="3.40.50.150">
    <property type="entry name" value="Vaccinia Virus protein VP39"/>
    <property type="match status" value="1"/>
</dbReference>
<accession>A0A9N9LIV7</accession>
<feature type="region of interest" description="C-terminal hotdog fold" evidence="1">
    <location>
        <begin position="1"/>
        <end position="137"/>
    </location>
</feature>
<dbReference type="InterPro" id="IPR029063">
    <property type="entry name" value="SAM-dependent_MTases_sf"/>
</dbReference>
<feature type="region of interest" description="N-terminal hotdog fold" evidence="1">
    <location>
        <position position="1"/>
    </location>
</feature>
<keyword evidence="4" id="KW-1185">Reference proteome</keyword>
<evidence type="ECO:0000259" key="2">
    <source>
        <dbReference type="PROSITE" id="PS52019"/>
    </source>
</evidence>
<dbReference type="Proteomes" id="UP000701801">
    <property type="component" value="Unassembled WGS sequence"/>
</dbReference>
<evidence type="ECO:0000313" key="4">
    <source>
        <dbReference type="Proteomes" id="UP000701801"/>
    </source>
</evidence>
<sequence>MRAMIWYKLTLPSMQRKAGIGSGVVCNIIDAEKRPMLLHPALLHSAFQAIILAYCHPDDGRLSTIHVPKPIESIRINPALCAEYLTDAASLPFESAETACNREGVFGDVDIFSPTGEPAMIQVQGLQFVRFAEATAEDDMKVFYTTIWGPVTPDLSTVCWDGRATEDECELARDLERICLYYLNQWEREIPFDHPARTEGVYKGLFRFSSHIRAKVLNGKHKYARPEYMHDDQEVIRLLKQKHHNCLDLRMVETAGENIPAVVRGETTILEHLFKDDLLAKFYSHSLGMRSYIKYFGRGVQQITHRYPAMKILEVGGGTGHATHAIFNEIGGSFGSYQFTDVSSGFFEKAQARFEE</sequence>
<dbReference type="InterPro" id="IPR049551">
    <property type="entry name" value="PKS_DH_C"/>
</dbReference>